<keyword evidence="2" id="KW-1185">Reference proteome</keyword>
<dbReference type="EMBL" id="JBHUGI010000035">
    <property type="protein sequence ID" value="MFD1929494.1"/>
    <property type="molecule type" value="Genomic_DNA"/>
</dbReference>
<dbReference type="Proteomes" id="UP001597218">
    <property type="component" value="Unassembled WGS sequence"/>
</dbReference>
<reference evidence="2" key="1">
    <citation type="journal article" date="2019" name="Int. J. Syst. Evol. Microbiol.">
        <title>The Global Catalogue of Microorganisms (GCM) 10K type strain sequencing project: providing services to taxonomists for standard genome sequencing and annotation.</title>
        <authorList>
            <consortium name="The Broad Institute Genomics Platform"/>
            <consortium name="The Broad Institute Genome Sequencing Center for Infectious Disease"/>
            <person name="Wu L."/>
            <person name="Ma J."/>
        </authorList>
    </citation>
    <scope>NUCLEOTIDE SEQUENCE [LARGE SCALE GENOMIC DNA]</scope>
    <source>
        <strain evidence="2">CGMCC 4.7177</strain>
    </source>
</reference>
<gene>
    <name evidence="1" type="ORF">ACFSFY_15740</name>
</gene>
<proteinExistence type="predicted"/>
<name>A0ABW4SKG5_9BACL</name>
<dbReference type="RefSeq" id="WP_381539686.1">
    <property type="nucleotide sequence ID" value="NZ_JBHUGI010000035.1"/>
</dbReference>
<protein>
    <submittedName>
        <fullName evidence="1">Uncharacterized protein</fullName>
    </submittedName>
</protein>
<comment type="caution">
    <text evidence="1">The sequence shown here is derived from an EMBL/GenBank/DDBJ whole genome shotgun (WGS) entry which is preliminary data.</text>
</comment>
<evidence type="ECO:0000313" key="1">
    <source>
        <dbReference type="EMBL" id="MFD1929494.1"/>
    </source>
</evidence>
<evidence type="ECO:0000313" key="2">
    <source>
        <dbReference type="Proteomes" id="UP001597218"/>
    </source>
</evidence>
<organism evidence="1 2">
    <name type="scientific">Sporosarcina siberiensis</name>
    <dbReference type="NCBI Taxonomy" id="1365606"/>
    <lineage>
        <taxon>Bacteria</taxon>
        <taxon>Bacillati</taxon>
        <taxon>Bacillota</taxon>
        <taxon>Bacilli</taxon>
        <taxon>Bacillales</taxon>
        <taxon>Caryophanaceae</taxon>
        <taxon>Sporosarcina</taxon>
    </lineage>
</organism>
<sequence length="72" mass="8541">MIENFQVKEPLFEGRINQIHQFSLTYEGAEYHGLFDDGAINWYQPKPESDLGEMHLTYVEMKVRGLMENYLQ</sequence>
<accession>A0ABW4SKG5</accession>